<dbReference type="EMBL" id="JACKTY010000031">
    <property type="protein sequence ID" value="MCV7228171.1"/>
    <property type="molecule type" value="Genomic_DNA"/>
</dbReference>
<dbReference type="Gene3D" id="3.20.20.100">
    <property type="entry name" value="NADP-dependent oxidoreductase domain"/>
    <property type="match status" value="1"/>
</dbReference>
<comment type="caution">
    <text evidence="2">The sequence shown here is derived from an EMBL/GenBank/DDBJ whole genome shotgun (WGS) entry which is preliminary data.</text>
</comment>
<evidence type="ECO:0008006" key="4">
    <source>
        <dbReference type="Google" id="ProtNLM"/>
    </source>
</evidence>
<dbReference type="SUPFAM" id="SSF51430">
    <property type="entry name" value="NAD(P)-linked oxidoreductase"/>
    <property type="match status" value="1"/>
</dbReference>
<protein>
    <recommendedName>
        <fullName evidence="4">NADP-dependent oxidoreductase domain-containing protein</fullName>
    </recommendedName>
</protein>
<dbReference type="InterPro" id="IPR036812">
    <property type="entry name" value="NAD(P)_OxRdtase_dom_sf"/>
</dbReference>
<evidence type="ECO:0000313" key="3">
    <source>
        <dbReference type="Proteomes" id="UP001526201"/>
    </source>
</evidence>
<accession>A0ABT3CFB4</accession>
<keyword evidence="3" id="KW-1185">Reference proteome</keyword>
<evidence type="ECO:0000256" key="1">
    <source>
        <dbReference type="SAM" id="MobiDB-lite"/>
    </source>
</evidence>
<feature type="region of interest" description="Disordered" evidence="1">
    <location>
        <begin position="46"/>
        <end position="66"/>
    </location>
</feature>
<organism evidence="2 3">
    <name type="scientific">Mycolicibacterium komossense</name>
    <dbReference type="NCBI Taxonomy" id="1779"/>
    <lineage>
        <taxon>Bacteria</taxon>
        <taxon>Bacillati</taxon>
        <taxon>Actinomycetota</taxon>
        <taxon>Actinomycetes</taxon>
        <taxon>Mycobacteriales</taxon>
        <taxon>Mycobacteriaceae</taxon>
        <taxon>Mycolicibacterium</taxon>
    </lineage>
</organism>
<proteinExistence type="predicted"/>
<name>A0ABT3CFB4_9MYCO</name>
<dbReference type="Proteomes" id="UP001526201">
    <property type="component" value="Unassembled WGS sequence"/>
</dbReference>
<gene>
    <name evidence="2" type="ORF">H7J73_19345</name>
</gene>
<reference evidence="2 3" key="1">
    <citation type="journal article" date="2022" name="BMC Genomics">
        <title>Comparative genome analysis of mycobacteria focusing on tRNA and non-coding RNA.</title>
        <authorList>
            <person name="Behra P.R.K."/>
            <person name="Pettersson B.M.F."/>
            <person name="Ramesh M."/>
            <person name="Das S."/>
            <person name="Dasgupta S."/>
            <person name="Kirsebom L.A."/>
        </authorList>
    </citation>
    <scope>NUCLEOTIDE SEQUENCE [LARGE SCALE GENOMIC DNA]</scope>
    <source>
        <strain evidence="2 3">DSM 44078</strain>
    </source>
</reference>
<evidence type="ECO:0000313" key="2">
    <source>
        <dbReference type="EMBL" id="MCV7228171.1"/>
    </source>
</evidence>
<sequence length="66" mass="7014">MAWLLAQPLDIVPIPGTKRAEHMREHIAAASVAISADEVAYLAGPLPRAASPGSATPRRMPARSRD</sequence>